<comment type="similarity">
    <text evidence="2">Belongs to the amidase family.</text>
</comment>
<dbReference type="PANTHER" id="PTHR46072:SF10">
    <property type="entry name" value="ACETAMIDASE"/>
    <property type="match status" value="1"/>
</dbReference>
<name>A0A6A6UBE5_9PEZI</name>
<dbReference type="InterPro" id="IPR036928">
    <property type="entry name" value="AS_sf"/>
</dbReference>
<protein>
    <recommendedName>
        <fullName evidence="3">amidase</fullName>
        <ecNumber evidence="3">3.5.1.4</ecNumber>
    </recommendedName>
</protein>
<sequence length="565" mass="62540">MSLPPFDYFEHRRNCQAKQNERASRIANLPSVYTAPVTQADQEIFRSSIRDLVAGIQNGEIDASNVIQAYGKMAVKAQEDTNCITEVMFDQAEAAVRDGQVNMKGPLAGLPVSLKDSAQVGGMDNTIGYSKYAFQAAAEDGVLVQLLKQAGAIPIVKTNLPTTLLSFESSNDVWGRSKNPHNQKYSPGGSTGGEAALLAYGGSRIGIGTDVAGSVRLPAHWSGCYALRCSTGRWPKGGLRTSMAGQEGIPSICSPMARDMDDLRYFTREFIKTKPWRLDHSVHPLEWRSNIEIEWDEKKVLKIGVMRDDGVVTPSPACSRALEMVVSALKESGHEIKAAKPPSPYEAFQIASHVLNADGCATFLSHFRSFESSDPGAHQLSFYMKLPRFVKYFHYLWVKYIKRDPIWAGLLKDWSPKTAEDNWQLVNKREAYKAKFHQWWNEEDIDVLLTVPNATPALPHKAMHDAVSSCGYTFLFNLLDYSAGVMPVTKVDADLDKLPSNFSLKKLNGVAQGAYKHYDSFKMSGLPVGVQVVGRRLEEEKVLSIMSRIKLALEANGIVYPLLNA</sequence>
<dbReference type="GO" id="GO:0004040">
    <property type="term" value="F:amidase activity"/>
    <property type="evidence" value="ECO:0007669"/>
    <property type="project" value="UniProtKB-EC"/>
</dbReference>
<dbReference type="EMBL" id="MU004235">
    <property type="protein sequence ID" value="KAF2668936.1"/>
    <property type="molecule type" value="Genomic_DNA"/>
</dbReference>
<comment type="catalytic activity">
    <reaction evidence="1">
        <text>a monocarboxylic acid amide + H2O = a monocarboxylate + NH4(+)</text>
        <dbReference type="Rhea" id="RHEA:12020"/>
        <dbReference type="ChEBI" id="CHEBI:15377"/>
        <dbReference type="ChEBI" id="CHEBI:28938"/>
        <dbReference type="ChEBI" id="CHEBI:35757"/>
        <dbReference type="ChEBI" id="CHEBI:83628"/>
        <dbReference type="EC" id="3.5.1.4"/>
    </reaction>
</comment>
<evidence type="ECO:0000313" key="8">
    <source>
        <dbReference type="EMBL" id="KAF2668936.1"/>
    </source>
</evidence>
<evidence type="ECO:0000256" key="6">
    <source>
        <dbReference type="PIRSR" id="PIRSR001221-2"/>
    </source>
</evidence>
<proteinExistence type="inferred from homology"/>
<feature type="active site" description="Acyl-ester intermediate" evidence="5">
    <location>
        <position position="214"/>
    </location>
</feature>
<evidence type="ECO:0000259" key="7">
    <source>
        <dbReference type="Pfam" id="PF01425"/>
    </source>
</evidence>
<evidence type="ECO:0000313" key="9">
    <source>
        <dbReference type="Proteomes" id="UP000799302"/>
    </source>
</evidence>
<feature type="binding site" evidence="6">
    <location>
        <position position="164"/>
    </location>
    <ligand>
        <name>substrate</name>
    </ligand>
</feature>
<dbReference type="FunFam" id="3.90.1300.10:FF:000003">
    <property type="entry name" value="Amidase signature enzyme"/>
    <property type="match status" value="1"/>
</dbReference>
<evidence type="ECO:0000256" key="3">
    <source>
        <dbReference type="ARBA" id="ARBA00012922"/>
    </source>
</evidence>
<organism evidence="8 9">
    <name type="scientific">Microthyrium microscopicum</name>
    <dbReference type="NCBI Taxonomy" id="703497"/>
    <lineage>
        <taxon>Eukaryota</taxon>
        <taxon>Fungi</taxon>
        <taxon>Dikarya</taxon>
        <taxon>Ascomycota</taxon>
        <taxon>Pezizomycotina</taxon>
        <taxon>Dothideomycetes</taxon>
        <taxon>Dothideomycetes incertae sedis</taxon>
        <taxon>Microthyriales</taxon>
        <taxon>Microthyriaceae</taxon>
        <taxon>Microthyrium</taxon>
    </lineage>
</organism>
<dbReference type="InterPro" id="IPR023631">
    <property type="entry name" value="Amidase_dom"/>
</dbReference>
<feature type="domain" description="Amidase" evidence="7">
    <location>
        <begin position="66"/>
        <end position="543"/>
    </location>
</feature>
<dbReference type="Pfam" id="PF01425">
    <property type="entry name" value="Amidase"/>
    <property type="match status" value="1"/>
</dbReference>
<evidence type="ECO:0000256" key="1">
    <source>
        <dbReference type="ARBA" id="ARBA00001311"/>
    </source>
</evidence>
<reference evidence="8" key="1">
    <citation type="journal article" date="2020" name="Stud. Mycol.">
        <title>101 Dothideomycetes genomes: a test case for predicting lifestyles and emergence of pathogens.</title>
        <authorList>
            <person name="Haridas S."/>
            <person name="Albert R."/>
            <person name="Binder M."/>
            <person name="Bloem J."/>
            <person name="Labutti K."/>
            <person name="Salamov A."/>
            <person name="Andreopoulos B."/>
            <person name="Baker S."/>
            <person name="Barry K."/>
            <person name="Bills G."/>
            <person name="Bluhm B."/>
            <person name="Cannon C."/>
            <person name="Castanera R."/>
            <person name="Culley D."/>
            <person name="Daum C."/>
            <person name="Ezra D."/>
            <person name="Gonzalez J."/>
            <person name="Henrissat B."/>
            <person name="Kuo A."/>
            <person name="Liang C."/>
            <person name="Lipzen A."/>
            <person name="Lutzoni F."/>
            <person name="Magnuson J."/>
            <person name="Mondo S."/>
            <person name="Nolan M."/>
            <person name="Ohm R."/>
            <person name="Pangilinan J."/>
            <person name="Park H.-J."/>
            <person name="Ramirez L."/>
            <person name="Alfaro M."/>
            <person name="Sun H."/>
            <person name="Tritt A."/>
            <person name="Yoshinaga Y."/>
            <person name="Zwiers L.-H."/>
            <person name="Turgeon B."/>
            <person name="Goodwin S."/>
            <person name="Spatafora J."/>
            <person name="Crous P."/>
            <person name="Grigoriev I."/>
        </authorList>
    </citation>
    <scope>NUCLEOTIDE SEQUENCE</scope>
    <source>
        <strain evidence="8">CBS 115976</strain>
    </source>
</reference>
<feature type="binding site" evidence="6">
    <location>
        <begin position="211"/>
        <end position="214"/>
    </location>
    <ligand>
        <name>substrate</name>
    </ligand>
</feature>
<feature type="active site" description="Charge relay system" evidence="5">
    <location>
        <position position="190"/>
    </location>
</feature>
<dbReference type="EC" id="3.5.1.4" evidence="3"/>
<dbReference type="Proteomes" id="UP000799302">
    <property type="component" value="Unassembled WGS sequence"/>
</dbReference>
<feature type="active site" description="Charge relay system" evidence="5">
    <location>
        <position position="115"/>
    </location>
</feature>
<keyword evidence="4" id="KW-0378">Hydrolase</keyword>
<dbReference type="PANTHER" id="PTHR46072">
    <property type="entry name" value="AMIDASE-RELATED-RELATED"/>
    <property type="match status" value="1"/>
</dbReference>
<dbReference type="AlphaFoldDB" id="A0A6A6UBE5"/>
<evidence type="ECO:0000256" key="5">
    <source>
        <dbReference type="PIRSR" id="PIRSR001221-1"/>
    </source>
</evidence>
<evidence type="ECO:0000256" key="4">
    <source>
        <dbReference type="ARBA" id="ARBA00022801"/>
    </source>
</evidence>
<gene>
    <name evidence="8" type="ORF">BT63DRAFT_246102</name>
</gene>
<dbReference type="SUPFAM" id="SSF75304">
    <property type="entry name" value="Amidase signature (AS) enzymes"/>
    <property type="match status" value="1"/>
</dbReference>
<accession>A0A6A6UBE5</accession>
<dbReference type="Gene3D" id="3.90.1300.10">
    <property type="entry name" value="Amidase signature (AS) domain"/>
    <property type="match status" value="1"/>
</dbReference>
<dbReference type="OrthoDB" id="6428749at2759"/>
<feature type="binding site" evidence="6">
    <location>
        <position position="190"/>
    </location>
    <ligand>
        <name>substrate</name>
    </ligand>
</feature>
<evidence type="ECO:0000256" key="2">
    <source>
        <dbReference type="ARBA" id="ARBA00009199"/>
    </source>
</evidence>
<keyword evidence="9" id="KW-1185">Reference proteome</keyword>
<dbReference type="PIRSF" id="PIRSF001221">
    <property type="entry name" value="Amidase_fungi"/>
    <property type="match status" value="1"/>
</dbReference>